<protein>
    <submittedName>
        <fullName evidence="1">Uncharacterized protein</fullName>
    </submittedName>
</protein>
<dbReference type="OrthoDB" id="8566040at2"/>
<proteinExistence type="predicted"/>
<dbReference type="Proteomes" id="UP000183339">
    <property type="component" value="Unassembled WGS sequence"/>
</dbReference>
<evidence type="ECO:0000313" key="1">
    <source>
        <dbReference type="EMBL" id="SET67877.1"/>
    </source>
</evidence>
<sequence>MNLAGYLERTLPPSPEREEALALIRLGLSFQKHHKVGKRPGPLKAYLLKVTGRIESPVTFEKLLEELELEAVRRDMHGTTASPVEKVDRIWEIITYHHPRAGRQQLTFKTIRNHFTWCKLNLTQ</sequence>
<dbReference type="EMBL" id="FOHI01000012">
    <property type="protein sequence ID" value="SET67877.1"/>
    <property type="molecule type" value="Genomic_DNA"/>
</dbReference>
<name>A0A1I0GCL1_9PROT</name>
<reference evidence="1 2" key="1">
    <citation type="submission" date="2016-10" db="EMBL/GenBank/DDBJ databases">
        <authorList>
            <person name="de Groot N.N."/>
        </authorList>
    </citation>
    <scope>NUCLEOTIDE SEQUENCE [LARGE SCALE GENOMIC DNA]</scope>
    <source>
        <strain evidence="1 2">Nl7</strain>
    </source>
</reference>
<evidence type="ECO:0000313" key="2">
    <source>
        <dbReference type="Proteomes" id="UP000183339"/>
    </source>
</evidence>
<accession>A0A1I0GCL1</accession>
<dbReference type="AlphaFoldDB" id="A0A1I0GCL1"/>
<dbReference type="RefSeq" id="WP_074709263.1">
    <property type="nucleotide sequence ID" value="NZ_FOHI01000012.1"/>
</dbReference>
<gene>
    <name evidence="1" type="ORF">SAMN05216412_11260</name>
</gene>
<organism evidence="1 2">
    <name type="scientific">Nitrosospira multiformis</name>
    <dbReference type="NCBI Taxonomy" id="1231"/>
    <lineage>
        <taxon>Bacteria</taxon>
        <taxon>Pseudomonadati</taxon>
        <taxon>Pseudomonadota</taxon>
        <taxon>Betaproteobacteria</taxon>
        <taxon>Nitrosomonadales</taxon>
        <taxon>Nitrosomonadaceae</taxon>
        <taxon>Nitrosospira</taxon>
    </lineage>
</organism>